<dbReference type="SUPFAM" id="SSF53850">
    <property type="entry name" value="Periplasmic binding protein-like II"/>
    <property type="match status" value="1"/>
</dbReference>
<sequence>MKTLTNLTAVAAILTAVPAYAEFKLDSRFADADGDLIADIPTDASQLIDPSTLIFAYTPVEDPAVYAEVWQGFLDHMVEVTGKEVQFFPVQSNAAQIEAMRAGRLHVAGFNTGSNPLAVACAGFRPFTMMAAEDGSFGYEMEIITYPDSGIEKVEDIAGNKMAFTSETSNSGFKAPSAILSAEFGMEAGENFEPVFSGAHDSSILGVANKDYPAAAIANSVKGRMFERDVVTEDQLVTIYTSQTFPTTGYGTAHNLTPELQEKIQEAFFSFDWKGSALLEEFSKSGEAKFIPITFQEDWAVIRTIDEANGVAYECN</sequence>
<dbReference type="Pfam" id="PF12974">
    <property type="entry name" value="Phosphonate-bd"/>
    <property type="match status" value="1"/>
</dbReference>
<gene>
    <name evidence="4" type="primary">phnD</name>
    <name evidence="4" type="ORF">D3P04_05755</name>
</gene>
<keyword evidence="2 3" id="KW-0732">Signal</keyword>
<evidence type="ECO:0000256" key="2">
    <source>
        <dbReference type="ARBA" id="ARBA00022729"/>
    </source>
</evidence>
<keyword evidence="5" id="KW-1185">Reference proteome</keyword>
<dbReference type="OrthoDB" id="5318791at2"/>
<reference evidence="5" key="1">
    <citation type="submission" date="2018-09" db="EMBL/GenBank/DDBJ databases">
        <title>Acidovorax cavernicola nov. sp. isolated from Gruta de las Maravillas (Aracena, Spain).</title>
        <authorList>
            <person name="Jurado V."/>
            <person name="Gutierrez-Patricio S."/>
            <person name="Gonzalez-Pimentel J.L."/>
            <person name="Miller A.Z."/>
            <person name="Laiz L."/>
            <person name="Saiz-Jimenez C."/>
        </authorList>
    </citation>
    <scope>NUCLEOTIDE SEQUENCE [LARGE SCALE GENOMIC DNA]</scope>
    <source>
        <strain evidence="5">1011MAR3C25</strain>
    </source>
</reference>
<protein>
    <submittedName>
        <fullName evidence="4">Phosphate/phosphite/phosphonate ABC transporter substrate-binding protein</fullName>
    </submittedName>
</protein>
<dbReference type="PANTHER" id="PTHR35841">
    <property type="entry name" value="PHOSPHONATES-BINDING PERIPLASMIC PROTEIN"/>
    <property type="match status" value="1"/>
</dbReference>
<organism evidence="4 5">
    <name type="scientific">Paracoccus onubensis</name>
    <dbReference type="NCBI Taxonomy" id="1675788"/>
    <lineage>
        <taxon>Bacteria</taxon>
        <taxon>Pseudomonadati</taxon>
        <taxon>Pseudomonadota</taxon>
        <taxon>Alphaproteobacteria</taxon>
        <taxon>Rhodobacterales</taxon>
        <taxon>Paracoccaceae</taxon>
        <taxon>Paracoccus</taxon>
    </lineage>
</organism>
<dbReference type="AlphaFoldDB" id="A0A418T238"/>
<evidence type="ECO:0000313" key="4">
    <source>
        <dbReference type="EMBL" id="RJE87247.1"/>
    </source>
</evidence>
<name>A0A418T238_9RHOB</name>
<dbReference type="GO" id="GO:0043190">
    <property type="term" value="C:ATP-binding cassette (ABC) transporter complex"/>
    <property type="evidence" value="ECO:0007669"/>
    <property type="project" value="InterPro"/>
</dbReference>
<comment type="caution">
    <text evidence="4">The sequence shown here is derived from an EMBL/GenBank/DDBJ whole genome shotgun (WGS) entry which is preliminary data.</text>
</comment>
<dbReference type="GO" id="GO:0055085">
    <property type="term" value="P:transmembrane transport"/>
    <property type="evidence" value="ECO:0007669"/>
    <property type="project" value="InterPro"/>
</dbReference>
<evidence type="ECO:0000256" key="1">
    <source>
        <dbReference type="ARBA" id="ARBA00007162"/>
    </source>
</evidence>
<dbReference type="PANTHER" id="PTHR35841:SF1">
    <property type="entry name" value="PHOSPHONATES-BINDING PERIPLASMIC PROTEIN"/>
    <property type="match status" value="1"/>
</dbReference>
<evidence type="ECO:0000313" key="5">
    <source>
        <dbReference type="Proteomes" id="UP000284202"/>
    </source>
</evidence>
<accession>A0A418T238</accession>
<dbReference type="Gene3D" id="3.40.190.10">
    <property type="entry name" value="Periplasmic binding protein-like II"/>
    <property type="match status" value="2"/>
</dbReference>
<dbReference type="NCBIfam" id="TIGR01098">
    <property type="entry name" value="3A0109s03R"/>
    <property type="match status" value="1"/>
</dbReference>
<proteinExistence type="inferred from homology"/>
<evidence type="ECO:0000256" key="3">
    <source>
        <dbReference type="SAM" id="SignalP"/>
    </source>
</evidence>
<dbReference type="Proteomes" id="UP000284202">
    <property type="component" value="Unassembled WGS sequence"/>
</dbReference>
<dbReference type="RefSeq" id="WP_119746821.1">
    <property type="nucleotide sequence ID" value="NZ_QZCG01000003.1"/>
</dbReference>
<feature type="chain" id="PRO_5019239048" evidence="3">
    <location>
        <begin position="22"/>
        <end position="316"/>
    </location>
</feature>
<dbReference type="EMBL" id="QZCG01000003">
    <property type="protein sequence ID" value="RJE87247.1"/>
    <property type="molecule type" value="Genomic_DNA"/>
</dbReference>
<dbReference type="InterPro" id="IPR005770">
    <property type="entry name" value="PhnD"/>
</dbReference>
<comment type="similarity">
    <text evidence="1">Belongs to the phosphate/phosphite/phosphonate binding protein family.</text>
</comment>
<feature type="signal peptide" evidence="3">
    <location>
        <begin position="1"/>
        <end position="21"/>
    </location>
</feature>